<reference evidence="2" key="1">
    <citation type="submission" date="2022-08" db="EMBL/GenBank/DDBJ databases">
        <authorList>
            <person name="Tistechok S."/>
            <person name="Samborskyy M."/>
            <person name="Roman I."/>
        </authorList>
    </citation>
    <scope>NUCLEOTIDE SEQUENCE</scope>
    <source>
        <strain evidence="2">DSM 103496</strain>
    </source>
</reference>
<evidence type="ECO:0000313" key="3">
    <source>
        <dbReference type="Proteomes" id="UP001141259"/>
    </source>
</evidence>
<proteinExistence type="predicted"/>
<comment type="caution">
    <text evidence="2">The sequence shown here is derived from an EMBL/GenBank/DDBJ whole genome shotgun (WGS) entry which is preliminary data.</text>
</comment>
<dbReference type="SUPFAM" id="SSF47336">
    <property type="entry name" value="ACP-like"/>
    <property type="match status" value="1"/>
</dbReference>
<dbReference type="AlphaFoldDB" id="A0A9X2VIC6"/>
<organism evidence="2 3">
    <name type="scientific">Umezawaea endophytica</name>
    <dbReference type="NCBI Taxonomy" id="1654476"/>
    <lineage>
        <taxon>Bacteria</taxon>
        <taxon>Bacillati</taxon>
        <taxon>Actinomycetota</taxon>
        <taxon>Actinomycetes</taxon>
        <taxon>Pseudonocardiales</taxon>
        <taxon>Pseudonocardiaceae</taxon>
        <taxon>Umezawaea</taxon>
    </lineage>
</organism>
<dbReference type="EMBL" id="JANYMP010000004">
    <property type="protein sequence ID" value="MCS7477216.1"/>
    <property type="molecule type" value="Genomic_DNA"/>
</dbReference>
<accession>A0A9X2VIC6</accession>
<dbReference type="InterPro" id="IPR036736">
    <property type="entry name" value="ACP-like_sf"/>
</dbReference>
<dbReference type="Proteomes" id="UP001141259">
    <property type="component" value="Unassembled WGS sequence"/>
</dbReference>
<evidence type="ECO:0000259" key="1">
    <source>
        <dbReference type="PROSITE" id="PS50075"/>
    </source>
</evidence>
<sequence>MEDEMTASQSAVTIDETQKSQIKEIVSEILEIDPAEMTDTSLFKEDHDADSLGAIEILSALERTFSVEIDQAELTRMVNLEGVIAVVAEAAAAK</sequence>
<feature type="domain" description="Carrier" evidence="1">
    <location>
        <begin position="16"/>
        <end position="91"/>
    </location>
</feature>
<gene>
    <name evidence="2" type="ORF">NZH93_10150</name>
</gene>
<protein>
    <submittedName>
        <fullName evidence="2">Acyl carrier protein</fullName>
    </submittedName>
</protein>
<evidence type="ECO:0000313" key="2">
    <source>
        <dbReference type="EMBL" id="MCS7477216.1"/>
    </source>
</evidence>
<dbReference type="Gene3D" id="1.10.1200.10">
    <property type="entry name" value="ACP-like"/>
    <property type="match status" value="1"/>
</dbReference>
<dbReference type="PROSITE" id="PS50075">
    <property type="entry name" value="CARRIER"/>
    <property type="match status" value="1"/>
</dbReference>
<name>A0A9X2VIC6_9PSEU</name>
<dbReference type="Pfam" id="PF00550">
    <property type="entry name" value="PP-binding"/>
    <property type="match status" value="1"/>
</dbReference>
<keyword evidence="3" id="KW-1185">Reference proteome</keyword>
<dbReference type="InterPro" id="IPR009081">
    <property type="entry name" value="PP-bd_ACP"/>
</dbReference>
<dbReference type="RefSeq" id="WP_259622728.1">
    <property type="nucleotide sequence ID" value="NZ_JANYMP010000004.1"/>
</dbReference>